<accession>A0A6J5XF94</accession>
<organism evidence="3 4">
    <name type="scientific">Prunus armeniaca</name>
    <name type="common">Apricot</name>
    <name type="synonym">Armeniaca vulgaris</name>
    <dbReference type="NCBI Taxonomy" id="36596"/>
    <lineage>
        <taxon>Eukaryota</taxon>
        <taxon>Viridiplantae</taxon>
        <taxon>Streptophyta</taxon>
        <taxon>Embryophyta</taxon>
        <taxon>Tracheophyta</taxon>
        <taxon>Spermatophyta</taxon>
        <taxon>Magnoliopsida</taxon>
        <taxon>eudicotyledons</taxon>
        <taxon>Gunneridae</taxon>
        <taxon>Pentapetalae</taxon>
        <taxon>rosids</taxon>
        <taxon>fabids</taxon>
        <taxon>Rosales</taxon>
        <taxon>Rosaceae</taxon>
        <taxon>Amygdaloideae</taxon>
        <taxon>Amygdaleae</taxon>
        <taxon>Prunus</taxon>
    </lineage>
</organism>
<feature type="coiled-coil region" evidence="1">
    <location>
        <begin position="143"/>
        <end position="177"/>
    </location>
</feature>
<feature type="compositionally biased region" description="Polar residues" evidence="2">
    <location>
        <begin position="13"/>
        <end position="27"/>
    </location>
</feature>
<dbReference type="AlphaFoldDB" id="A0A6J5XF94"/>
<proteinExistence type="predicted"/>
<sequence>MAETTPSPSSSTWEQGEQVNVNSSNMSLGKGDDDEKNGQEAAASASSVAMAASMAEDLQRTVMQSTDSAIRSARSLQHHLPQYVEKAVSDYRTYENAFFTKIKEGLMSAREHPASTLGIGLTAAFLLLPGPRRFFIRQTFSRLQSEEAQFVRAEKNVKELNLSVDLMKKESKKLLERAHLAEKDMKYGQTDLMDVGSQIQSLSKSVHKVESQAADLMDGLREIPNREALKLRAEASCFNGISFEKAEVCAGQTDNEDLGTRTSSVTARRD</sequence>
<dbReference type="PANTHER" id="PTHR34554:SF2">
    <property type="entry name" value="RGS1-HXK1-INTERACTING PROTEIN 1"/>
    <property type="match status" value="1"/>
</dbReference>
<keyword evidence="4" id="KW-1185">Reference proteome</keyword>
<dbReference type="Proteomes" id="UP000507245">
    <property type="component" value="Unassembled WGS sequence"/>
</dbReference>
<evidence type="ECO:0000256" key="2">
    <source>
        <dbReference type="SAM" id="MobiDB-lite"/>
    </source>
</evidence>
<feature type="region of interest" description="Disordered" evidence="2">
    <location>
        <begin position="1"/>
        <end position="48"/>
    </location>
</feature>
<name>A0A6J5XF94_PRUAR</name>
<evidence type="ECO:0000313" key="3">
    <source>
        <dbReference type="EMBL" id="CAB4312576.1"/>
    </source>
</evidence>
<evidence type="ECO:0000313" key="4">
    <source>
        <dbReference type="Proteomes" id="UP000507245"/>
    </source>
</evidence>
<dbReference type="OrthoDB" id="1914410at2759"/>
<reference evidence="4" key="1">
    <citation type="journal article" date="2020" name="Genome Biol.">
        <title>Gamete binning: chromosome-level and haplotype-resolved genome assembly enabled by high-throughput single-cell sequencing of gamete genomes.</title>
        <authorList>
            <person name="Campoy J.A."/>
            <person name="Sun H."/>
            <person name="Goel M."/>
            <person name="Jiao W.-B."/>
            <person name="Folz-Donahue K."/>
            <person name="Wang N."/>
            <person name="Rubio M."/>
            <person name="Liu C."/>
            <person name="Kukat C."/>
            <person name="Ruiz D."/>
            <person name="Huettel B."/>
            <person name="Schneeberger K."/>
        </authorList>
    </citation>
    <scope>NUCLEOTIDE SEQUENCE [LARGE SCALE GENOMIC DNA]</scope>
    <source>
        <strain evidence="4">cv. Rojo Pasion</strain>
    </source>
</reference>
<gene>
    <name evidence="3" type="ORF">ORAREDHAP_LOCUS35063</name>
</gene>
<feature type="compositionally biased region" description="Low complexity" evidence="2">
    <location>
        <begin position="1"/>
        <end position="12"/>
    </location>
</feature>
<dbReference type="InterPro" id="IPR053284">
    <property type="entry name" value="RGS1-HXK1_interactor"/>
</dbReference>
<dbReference type="PANTHER" id="PTHR34554">
    <property type="entry name" value="RGS1-HXK1-INTERACTING PROTEIN 1"/>
    <property type="match status" value="1"/>
</dbReference>
<evidence type="ECO:0000256" key="1">
    <source>
        <dbReference type="SAM" id="Coils"/>
    </source>
</evidence>
<keyword evidence="1" id="KW-0175">Coiled coil</keyword>
<dbReference type="EMBL" id="CAEKKB010000006">
    <property type="protein sequence ID" value="CAB4312576.1"/>
    <property type="molecule type" value="Genomic_DNA"/>
</dbReference>
<protein>
    <submittedName>
        <fullName evidence="3">Uncharacterized protein</fullName>
    </submittedName>
</protein>